<keyword evidence="1" id="KW-1133">Transmembrane helix</keyword>
<feature type="transmembrane region" description="Helical" evidence="1">
    <location>
        <begin position="5"/>
        <end position="22"/>
    </location>
</feature>
<dbReference type="AlphaFoldDB" id="A0A0G1CF12"/>
<dbReference type="Proteomes" id="UP000034543">
    <property type="component" value="Unassembled WGS sequence"/>
</dbReference>
<accession>A0A0G1CF12</accession>
<organism evidence="2 3">
    <name type="scientific">Candidatus Gottesmanbacteria bacterium GW2011_GWA1_43_11</name>
    <dbReference type="NCBI Taxonomy" id="1618436"/>
    <lineage>
        <taxon>Bacteria</taxon>
        <taxon>Candidatus Gottesmaniibacteriota</taxon>
    </lineage>
</organism>
<sequence>MKTWLFYYCLGLTVFLTAGAIAGVQTSFIPLLIFLPISALFIGTLLRKVSPLSHYHWPFQDFFATMLLYYCFIAVIIMTAIGILDAKNISHLVSSVFFLPLTLYFVLQVLPQKRKSYLMSPKKVSEKDESLLMSPSHSDTTKLDFDRRQFLKMIGSVGVSLFVFSIFTKRARETFFGSAPSSANTMALKDVTGTQIDPAEKIPSDGYSISGIDDASSPFFLGFVNKDGDWYIMRDNDGEIKYYKKQSNDDTFTNEWSNRTNFDYRYFDYYF</sequence>
<evidence type="ECO:0000313" key="2">
    <source>
        <dbReference type="EMBL" id="KKS84405.1"/>
    </source>
</evidence>
<comment type="caution">
    <text evidence="2">The sequence shown here is derived from an EMBL/GenBank/DDBJ whole genome shotgun (WGS) entry which is preliminary data.</text>
</comment>
<gene>
    <name evidence="2" type="ORF">UV59_C0020G0034</name>
</gene>
<keyword evidence="1" id="KW-0812">Transmembrane</keyword>
<evidence type="ECO:0000313" key="3">
    <source>
        <dbReference type="Proteomes" id="UP000034543"/>
    </source>
</evidence>
<dbReference type="EMBL" id="LCFB01000020">
    <property type="protein sequence ID" value="KKS84405.1"/>
    <property type="molecule type" value="Genomic_DNA"/>
</dbReference>
<reference evidence="2 3" key="1">
    <citation type="journal article" date="2015" name="Nature">
        <title>rRNA introns, odd ribosomes, and small enigmatic genomes across a large radiation of phyla.</title>
        <authorList>
            <person name="Brown C.T."/>
            <person name="Hug L.A."/>
            <person name="Thomas B.C."/>
            <person name="Sharon I."/>
            <person name="Castelle C.J."/>
            <person name="Singh A."/>
            <person name="Wilkins M.J."/>
            <person name="Williams K.H."/>
            <person name="Banfield J.F."/>
        </authorList>
    </citation>
    <scope>NUCLEOTIDE SEQUENCE [LARGE SCALE GENOMIC DNA]</scope>
</reference>
<feature type="transmembrane region" description="Helical" evidence="1">
    <location>
        <begin position="150"/>
        <end position="168"/>
    </location>
</feature>
<feature type="transmembrane region" description="Helical" evidence="1">
    <location>
        <begin position="28"/>
        <end position="46"/>
    </location>
</feature>
<name>A0A0G1CF12_9BACT</name>
<feature type="transmembrane region" description="Helical" evidence="1">
    <location>
        <begin position="90"/>
        <end position="110"/>
    </location>
</feature>
<dbReference type="STRING" id="1618436.UV59_C0020G0034"/>
<keyword evidence="1" id="KW-0472">Membrane</keyword>
<proteinExistence type="predicted"/>
<feature type="transmembrane region" description="Helical" evidence="1">
    <location>
        <begin position="67"/>
        <end position="84"/>
    </location>
</feature>
<protein>
    <submittedName>
        <fullName evidence="2">Uncharacterized protein</fullName>
    </submittedName>
</protein>
<evidence type="ECO:0000256" key="1">
    <source>
        <dbReference type="SAM" id="Phobius"/>
    </source>
</evidence>